<dbReference type="InterPro" id="IPR052360">
    <property type="entry name" value="Transcr_Regulatory_Proteins"/>
</dbReference>
<keyword evidence="4" id="KW-0238">DNA-binding</keyword>
<proteinExistence type="predicted"/>
<evidence type="ECO:0000256" key="1">
    <source>
        <dbReference type="ARBA" id="ARBA00022723"/>
    </source>
</evidence>
<dbReference type="PANTHER" id="PTHR36206">
    <property type="entry name" value="ASPERCRYPTIN BIOSYNTHESIS CLUSTER-SPECIFIC TRANSCRIPTION REGULATOR ATNN-RELATED"/>
    <property type="match status" value="1"/>
</dbReference>
<dbReference type="PANTHER" id="PTHR36206:SF12">
    <property type="entry name" value="ASPERCRYPTIN BIOSYNTHESIS CLUSTER-SPECIFIC TRANSCRIPTION REGULATOR ATNN-RELATED"/>
    <property type="match status" value="1"/>
</dbReference>
<dbReference type="Gene3D" id="4.10.240.10">
    <property type="entry name" value="Zn(2)-C6 fungal-type DNA-binding domain"/>
    <property type="match status" value="1"/>
</dbReference>
<evidence type="ECO:0000256" key="3">
    <source>
        <dbReference type="ARBA" id="ARBA00023015"/>
    </source>
</evidence>
<dbReference type="AlphaFoldDB" id="A0A9P9WHA2"/>
<evidence type="ECO:0000259" key="7">
    <source>
        <dbReference type="PROSITE" id="PS50048"/>
    </source>
</evidence>
<sequence>MIRILAIWTHLEVVRSSTPKAMTETARRRKKHARSAAGCGICRARHVRCDETRPSCNECVRTGRHCDGYSSSRIPNGPSNSLDRPVRSVLPLIHHTGTALLALSKNMEPSAQRALQYFQFETAEQFSGCFQDEFWTTLVLQISQQEDCVCHALIALATLHEHFRDKHSSLPKTIVQSSAARETGIDLPQRQQYDRAAKHYTKAIGLLQSHIFSKGFDNLEVTLLCCLLCAGFEILRGFYNAAQTHIQGGITIIAKWQSQESGIRGTSPSSPKGYLVRRTLAPMFSRLAMQATLFSDVQPTCSKNHSSLISCTADLGERGHRFESLTLARDAIHSLLWQIFFLPTRGHLKTNIKSNRSRNKRRADFAMRLDEWYAALTGYLNTVKTQEYIGGDRGKRRAATSSLMLYYKAARVMISTCLQDDEMMFDDFEDDFRHIVNEAEDLLLPLAYQSLSTEQCQRYQAKVSHFSLESGIVPVLYYVALKCRVPQIRYRALALMSDTPNRREGVWESAAAALVAGQIVEIEERRREGNELPVSARVDVIRVRVYLENRNLVLQCGRRGKEDCKIKRQLWW</sequence>
<dbReference type="SUPFAM" id="SSF57701">
    <property type="entry name" value="Zn2/Cys6 DNA-binding domain"/>
    <property type="match status" value="1"/>
</dbReference>
<dbReference type="PROSITE" id="PS50048">
    <property type="entry name" value="ZN2_CY6_FUNGAL_2"/>
    <property type="match status" value="1"/>
</dbReference>
<dbReference type="InterPro" id="IPR001138">
    <property type="entry name" value="Zn2Cys6_DnaBD"/>
</dbReference>
<keyword evidence="9" id="KW-1185">Reference proteome</keyword>
<dbReference type="Pfam" id="PF11951">
    <property type="entry name" value="Fungal_trans_2"/>
    <property type="match status" value="1"/>
</dbReference>
<evidence type="ECO:0000256" key="5">
    <source>
        <dbReference type="ARBA" id="ARBA00023163"/>
    </source>
</evidence>
<comment type="caution">
    <text evidence="8">The sequence shown here is derived from an EMBL/GenBank/DDBJ whole genome shotgun (WGS) entry which is preliminary data.</text>
</comment>
<dbReference type="InterPro" id="IPR021858">
    <property type="entry name" value="Fun_TF"/>
</dbReference>
<evidence type="ECO:0000256" key="2">
    <source>
        <dbReference type="ARBA" id="ARBA00022833"/>
    </source>
</evidence>
<reference evidence="8" key="1">
    <citation type="submission" date="2021-03" db="EMBL/GenBank/DDBJ databases">
        <title>Revisited historic fungal species revealed as producer of novel bioactive compounds through whole genome sequencing and comparative genomics.</title>
        <authorList>
            <person name="Vignolle G.A."/>
            <person name="Hochenegger N."/>
            <person name="Mach R.L."/>
            <person name="Mach-Aigner A.R."/>
            <person name="Javad Rahimi M."/>
            <person name="Salim K.A."/>
            <person name="Chan C.M."/>
            <person name="Lim L.B.L."/>
            <person name="Cai F."/>
            <person name="Druzhinina I.S."/>
            <person name="U'Ren J.M."/>
            <person name="Derntl C."/>
        </authorList>
    </citation>
    <scope>NUCLEOTIDE SEQUENCE</scope>
    <source>
        <strain evidence="8">TUCIM 5799</strain>
    </source>
</reference>
<protein>
    <recommendedName>
        <fullName evidence="7">Zn(2)-C6 fungal-type domain-containing protein</fullName>
    </recommendedName>
</protein>
<gene>
    <name evidence="8" type="ORF">JX265_009101</name>
</gene>
<name>A0A9P9WHA2_9PEZI</name>
<dbReference type="GO" id="GO:0003677">
    <property type="term" value="F:DNA binding"/>
    <property type="evidence" value="ECO:0007669"/>
    <property type="project" value="UniProtKB-KW"/>
</dbReference>
<keyword evidence="1" id="KW-0479">Metal-binding</keyword>
<organism evidence="8 9">
    <name type="scientific">Neoarthrinium moseri</name>
    <dbReference type="NCBI Taxonomy" id="1658444"/>
    <lineage>
        <taxon>Eukaryota</taxon>
        <taxon>Fungi</taxon>
        <taxon>Dikarya</taxon>
        <taxon>Ascomycota</taxon>
        <taxon>Pezizomycotina</taxon>
        <taxon>Sordariomycetes</taxon>
        <taxon>Xylariomycetidae</taxon>
        <taxon>Amphisphaeriales</taxon>
        <taxon>Apiosporaceae</taxon>
        <taxon>Neoarthrinium</taxon>
    </lineage>
</organism>
<keyword evidence="5" id="KW-0804">Transcription</keyword>
<evidence type="ECO:0000256" key="6">
    <source>
        <dbReference type="ARBA" id="ARBA00023242"/>
    </source>
</evidence>
<feature type="domain" description="Zn(2)-C6 fungal-type" evidence="7">
    <location>
        <begin position="38"/>
        <end position="66"/>
    </location>
</feature>
<dbReference type="SMART" id="SM00066">
    <property type="entry name" value="GAL4"/>
    <property type="match status" value="1"/>
</dbReference>
<keyword evidence="3" id="KW-0805">Transcription regulation</keyword>
<dbReference type="Pfam" id="PF00172">
    <property type="entry name" value="Zn_clus"/>
    <property type="match status" value="1"/>
</dbReference>
<dbReference type="EMBL" id="JAFIMR010000026">
    <property type="protein sequence ID" value="KAI1863055.1"/>
    <property type="molecule type" value="Genomic_DNA"/>
</dbReference>
<evidence type="ECO:0000313" key="9">
    <source>
        <dbReference type="Proteomes" id="UP000829685"/>
    </source>
</evidence>
<dbReference type="InterPro" id="IPR036864">
    <property type="entry name" value="Zn2-C6_fun-type_DNA-bd_sf"/>
</dbReference>
<evidence type="ECO:0000256" key="4">
    <source>
        <dbReference type="ARBA" id="ARBA00023125"/>
    </source>
</evidence>
<dbReference type="CDD" id="cd00067">
    <property type="entry name" value="GAL4"/>
    <property type="match status" value="1"/>
</dbReference>
<dbReference type="PROSITE" id="PS00463">
    <property type="entry name" value="ZN2_CY6_FUNGAL_1"/>
    <property type="match status" value="1"/>
</dbReference>
<dbReference type="GO" id="GO:0008270">
    <property type="term" value="F:zinc ion binding"/>
    <property type="evidence" value="ECO:0007669"/>
    <property type="project" value="InterPro"/>
</dbReference>
<dbReference type="Proteomes" id="UP000829685">
    <property type="component" value="Unassembled WGS sequence"/>
</dbReference>
<accession>A0A9P9WHA2</accession>
<keyword evidence="2" id="KW-0862">Zinc</keyword>
<dbReference type="GO" id="GO:0000981">
    <property type="term" value="F:DNA-binding transcription factor activity, RNA polymerase II-specific"/>
    <property type="evidence" value="ECO:0007669"/>
    <property type="project" value="InterPro"/>
</dbReference>
<keyword evidence="6" id="KW-0539">Nucleus</keyword>
<evidence type="ECO:0000313" key="8">
    <source>
        <dbReference type="EMBL" id="KAI1863055.1"/>
    </source>
</evidence>